<evidence type="ECO:0000313" key="2">
    <source>
        <dbReference type="Proteomes" id="UP000320771"/>
    </source>
</evidence>
<dbReference type="KEGG" id="vg:56214155"/>
<dbReference type="GeneID" id="56214155"/>
<proteinExistence type="predicted"/>
<accession>A0A516KQW5</accession>
<sequence>MKRIIAILITIMAILVAVGWVTVAASPAASHPLAPTPTATTTVDVHGATPELPEWAQEYDTTWLIYPEGFRCYGTEGCPNDYLAIGGEVGPVLPDNVVYYDPAKHDCVLVQPADVTC</sequence>
<gene>
    <name evidence="1" type="primary">34</name>
    <name evidence="1" type="ORF">SEA_MCGALLEON_34</name>
</gene>
<protein>
    <submittedName>
        <fullName evidence="1">Membrane protein</fullName>
    </submittedName>
</protein>
<name>A0A516KQW5_9CAUD</name>
<organism evidence="1 2">
    <name type="scientific">Microbacterium phage McGalleon</name>
    <dbReference type="NCBI Taxonomy" id="2590936"/>
    <lineage>
        <taxon>Viruses</taxon>
        <taxon>Duplodnaviria</taxon>
        <taxon>Heunggongvirae</taxon>
        <taxon>Uroviricota</taxon>
        <taxon>Caudoviricetes</taxon>
        <taxon>Ilzatvirus</taxon>
        <taxon>Ilzatvirus mcgalleon</taxon>
    </lineage>
</organism>
<evidence type="ECO:0000313" key="1">
    <source>
        <dbReference type="EMBL" id="QDP44086.1"/>
    </source>
</evidence>
<reference evidence="1 2" key="1">
    <citation type="submission" date="2019-06" db="EMBL/GenBank/DDBJ databases">
        <authorList>
            <person name="Kirkpatrick B.L."/>
            <person name="Twichell C.M."/>
            <person name="Davis D.J."/>
            <person name="Hampton E.S."/>
            <person name="Nguyen T."/>
            <person name="Niekamp K.S."/>
            <person name="Riley K.M."/>
            <person name="Lawson J.L."/>
            <person name="Butela K.A."/>
            <person name="Garlena R.A."/>
            <person name="Russell D.A."/>
            <person name="Pope W.H."/>
            <person name="Jacobs-Sera D."/>
            <person name="Hatfull G.F."/>
        </authorList>
    </citation>
    <scope>NUCLEOTIDE SEQUENCE [LARGE SCALE GENOMIC DNA]</scope>
</reference>
<dbReference type="RefSeq" id="YP_009908610.1">
    <property type="nucleotide sequence ID" value="NC_049927.1"/>
</dbReference>
<dbReference type="Proteomes" id="UP000320771">
    <property type="component" value="Segment"/>
</dbReference>
<keyword evidence="2" id="KW-1185">Reference proteome</keyword>
<dbReference type="EMBL" id="MN062703">
    <property type="protein sequence ID" value="QDP44086.1"/>
    <property type="molecule type" value="Genomic_DNA"/>
</dbReference>